<reference evidence="3" key="2">
    <citation type="submission" date="2020-04" db="EMBL/GenBank/DDBJ databases">
        <authorList>
            <consortium name="NCBI Genome Project"/>
        </authorList>
    </citation>
    <scope>NUCLEOTIDE SEQUENCE</scope>
    <source>
        <strain evidence="3">CBS 342.82</strain>
    </source>
</reference>
<dbReference type="RefSeq" id="XP_033464747.1">
    <property type="nucleotide sequence ID" value="XM_033606923.1"/>
</dbReference>
<name>A0A6J3MIG0_9PEZI</name>
<accession>A0A6J3MIG0</accession>
<reference evidence="3" key="3">
    <citation type="submission" date="2025-08" db="UniProtKB">
        <authorList>
            <consortium name="RefSeq"/>
        </authorList>
    </citation>
    <scope>IDENTIFICATION</scope>
    <source>
        <strain evidence="3">CBS 342.82</strain>
    </source>
</reference>
<reference evidence="3" key="1">
    <citation type="submission" date="2020-01" db="EMBL/GenBank/DDBJ databases">
        <authorList>
            <consortium name="DOE Joint Genome Institute"/>
            <person name="Haridas S."/>
            <person name="Albert R."/>
            <person name="Binder M."/>
            <person name="Bloem J."/>
            <person name="Labutti K."/>
            <person name="Salamov A."/>
            <person name="Andreopoulos B."/>
            <person name="Baker S.E."/>
            <person name="Barry K."/>
            <person name="Bills G."/>
            <person name="Bluhm B.H."/>
            <person name="Cannon C."/>
            <person name="Castanera R."/>
            <person name="Culley D.E."/>
            <person name="Daum C."/>
            <person name="Ezra D."/>
            <person name="Gonzalez J.B."/>
            <person name="Henrissat B."/>
            <person name="Kuo A."/>
            <person name="Liang C."/>
            <person name="Lipzen A."/>
            <person name="Lutzoni F."/>
            <person name="Magnuson J."/>
            <person name="Mondo S."/>
            <person name="Nolan M."/>
            <person name="Ohm R."/>
            <person name="Pangilinan J."/>
            <person name="Park H.-J."/>
            <person name="Ramirez L."/>
            <person name="Alfaro M."/>
            <person name="Sun H."/>
            <person name="Tritt A."/>
            <person name="Yoshinaga Y."/>
            <person name="Zwiers L.-H."/>
            <person name="Turgeon B.G."/>
            <person name="Goodwin S.B."/>
            <person name="Spatafora J.W."/>
            <person name="Crous P.W."/>
            <person name="Grigoriev I.V."/>
        </authorList>
    </citation>
    <scope>NUCLEOTIDE SEQUENCE</scope>
    <source>
        <strain evidence="3">CBS 342.82</strain>
    </source>
</reference>
<organism evidence="3">
    <name type="scientific">Dissoconium aciculare CBS 342.82</name>
    <dbReference type="NCBI Taxonomy" id="1314786"/>
    <lineage>
        <taxon>Eukaryota</taxon>
        <taxon>Fungi</taxon>
        <taxon>Dikarya</taxon>
        <taxon>Ascomycota</taxon>
        <taxon>Pezizomycotina</taxon>
        <taxon>Dothideomycetes</taxon>
        <taxon>Dothideomycetidae</taxon>
        <taxon>Mycosphaerellales</taxon>
        <taxon>Dissoconiaceae</taxon>
        <taxon>Dissoconium</taxon>
    </lineage>
</organism>
<keyword evidence="2" id="KW-1185">Reference proteome</keyword>
<feature type="region of interest" description="Disordered" evidence="1">
    <location>
        <begin position="82"/>
        <end position="103"/>
    </location>
</feature>
<dbReference type="AlphaFoldDB" id="A0A6J3MIG0"/>
<evidence type="ECO:0000256" key="1">
    <source>
        <dbReference type="SAM" id="MobiDB-lite"/>
    </source>
</evidence>
<sequence>MATSREVLSMCIEDNIQRKGTQKLCELWLHTIGSGAHMSKTKHEHSMLCAGLHLPARRSSKHDRKIKSMGITVVLGLPSSSTMSKTGPWPMSAGQNMRPSRQRVQGKRLFRTYRRHRAIAFRVQKRSESCRYRCAPEVRPSRYGQDVCQRGSSSRSWTHKLQTESFNENLATCRREYEDMRGEATT</sequence>
<evidence type="ECO:0000313" key="3">
    <source>
        <dbReference type="RefSeq" id="XP_033464747.1"/>
    </source>
</evidence>
<dbReference type="Proteomes" id="UP000504637">
    <property type="component" value="Unplaced"/>
</dbReference>
<dbReference type="GeneID" id="54364723"/>
<gene>
    <name evidence="3" type="ORF">K489DRAFT_397943</name>
</gene>
<protein>
    <submittedName>
        <fullName evidence="3">Uncharacterized protein</fullName>
    </submittedName>
</protein>
<proteinExistence type="predicted"/>
<evidence type="ECO:0000313" key="2">
    <source>
        <dbReference type="Proteomes" id="UP000504637"/>
    </source>
</evidence>